<dbReference type="GO" id="GO:0046872">
    <property type="term" value="F:metal ion binding"/>
    <property type="evidence" value="ECO:0007669"/>
    <property type="project" value="UniProtKB-KW"/>
</dbReference>
<dbReference type="PANTHER" id="PTHR43409">
    <property type="entry name" value="ANAEROBIC MAGNESIUM-PROTOPORPHYRIN IX MONOMETHYL ESTER CYCLASE-RELATED"/>
    <property type="match status" value="1"/>
</dbReference>
<evidence type="ECO:0000256" key="3">
    <source>
        <dbReference type="ARBA" id="ARBA00022723"/>
    </source>
</evidence>
<accession>A0A1H0P1E1</accession>
<keyword evidence="2" id="KW-0949">S-adenosyl-L-methionine</keyword>
<name>A0A1H0P1E1_9BACT</name>
<dbReference type="InterPro" id="IPR058240">
    <property type="entry name" value="rSAM_sf"/>
</dbReference>
<dbReference type="Pfam" id="PF04055">
    <property type="entry name" value="Radical_SAM"/>
    <property type="match status" value="1"/>
</dbReference>
<dbReference type="SFLD" id="SFLDS00029">
    <property type="entry name" value="Radical_SAM"/>
    <property type="match status" value="1"/>
</dbReference>
<dbReference type="AlphaFoldDB" id="A0A1H0P1E1"/>
<keyword evidence="8" id="KW-1185">Reference proteome</keyword>
<dbReference type="OrthoDB" id="9762608at2"/>
<dbReference type="InterPro" id="IPR007197">
    <property type="entry name" value="rSAM"/>
</dbReference>
<evidence type="ECO:0000256" key="1">
    <source>
        <dbReference type="ARBA" id="ARBA00001966"/>
    </source>
</evidence>
<dbReference type="SMART" id="SM00729">
    <property type="entry name" value="Elp3"/>
    <property type="match status" value="1"/>
</dbReference>
<dbReference type="EMBL" id="FNJI01000008">
    <property type="protein sequence ID" value="SDO98566.1"/>
    <property type="molecule type" value="Genomic_DNA"/>
</dbReference>
<organism evidence="7 8">
    <name type="scientific">Desulforhopalus singaporensis</name>
    <dbReference type="NCBI Taxonomy" id="91360"/>
    <lineage>
        <taxon>Bacteria</taxon>
        <taxon>Pseudomonadati</taxon>
        <taxon>Thermodesulfobacteriota</taxon>
        <taxon>Desulfobulbia</taxon>
        <taxon>Desulfobulbales</taxon>
        <taxon>Desulfocapsaceae</taxon>
        <taxon>Desulforhopalus</taxon>
    </lineage>
</organism>
<comment type="cofactor">
    <cofactor evidence="1">
        <name>[4Fe-4S] cluster</name>
        <dbReference type="ChEBI" id="CHEBI:49883"/>
    </cofactor>
</comment>
<evidence type="ECO:0000259" key="6">
    <source>
        <dbReference type="PROSITE" id="PS51918"/>
    </source>
</evidence>
<reference evidence="7 8" key="1">
    <citation type="submission" date="2016-10" db="EMBL/GenBank/DDBJ databases">
        <authorList>
            <person name="de Groot N.N."/>
        </authorList>
    </citation>
    <scope>NUCLEOTIDE SEQUENCE [LARGE SCALE GENOMIC DNA]</scope>
    <source>
        <strain evidence="7 8">DSM 12130</strain>
    </source>
</reference>
<evidence type="ECO:0000313" key="7">
    <source>
        <dbReference type="EMBL" id="SDO98566.1"/>
    </source>
</evidence>
<dbReference type="GO" id="GO:0051536">
    <property type="term" value="F:iron-sulfur cluster binding"/>
    <property type="evidence" value="ECO:0007669"/>
    <property type="project" value="UniProtKB-KW"/>
</dbReference>
<dbReference type="SUPFAM" id="SSF102114">
    <property type="entry name" value="Radical SAM enzymes"/>
    <property type="match status" value="1"/>
</dbReference>
<keyword evidence="5" id="KW-0411">Iron-sulfur</keyword>
<dbReference type="InterPro" id="IPR006638">
    <property type="entry name" value="Elp3/MiaA/NifB-like_rSAM"/>
</dbReference>
<evidence type="ECO:0000313" key="8">
    <source>
        <dbReference type="Proteomes" id="UP000199073"/>
    </source>
</evidence>
<keyword evidence="3" id="KW-0479">Metal-binding</keyword>
<evidence type="ECO:0000256" key="5">
    <source>
        <dbReference type="ARBA" id="ARBA00023014"/>
    </source>
</evidence>
<dbReference type="Gene3D" id="3.80.30.20">
    <property type="entry name" value="tm_1862 like domain"/>
    <property type="match status" value="1"/>
</dbReference>
<dbReference type="SFLD" id="SFLDG01095">
    <property type="entry name" value="Uncharacterised_Radical_SAM_Su"/>
    <property type="match status" value="1"/>
</dbReference>
<dbReference type="InterPro" id="IPR051198">
    <property type="entry name" value="BchE-like"/>
</dbReference>
<dbReference type="GO" id="GO:0003824">
    <property type="term" value="F:catalytic activity"/>
    <property type="evidence" value="ECO:0007669"/>
    <property type="project" value="InterPro"/>
</dbReference>
<protein>
    <submittedName>
        <fullName evidence="7">Radical SAM superfamily protein</fullName>
    </submittedName>
</protein>
<evidence type="ECO:0000256" key="4">
    <source>
        <dbReference type="ARBA" id="ARBA00023004"/>
    </source>
</evidence>
<dbReference type="Proteomes" id="UP000199073">
    <property type="component" value="Unassembled WGS sequence"/>
</dbReference>
<feature type="domain" description="Radical SAM core" evidence="6">
    <location>
        <begin position="9"/>
        <end position="258"/>
    </location>
</feature>
<dbReference type="PROSITE" id="PS51918">
    <property type="entry name" value="RADICAL_SAM"/>
    <property type="match status" value="1"/>
</dbReference>
<dbReference type="PANTHER" id="PTHR43409:SF4">
    <property type="entry name" value="RADICAL SAM SUPERFAMILY PROTEIN"/>
    <property type="match status" value="1"/>
</dbReference>
<dbReference type="RefSeq" id="WP_092221444.1">
    <property type="nucleotide sequence ID" value="NZ_FNJI01000008.1"/>
</dbReference>
<proteinExistence type="predicted"/>
<dbReference type="SFLD" id="SFLDG01082">
    <property type="entry name" value="B12-binding_domain_containing"/>
    <property type="match status" value="1"/>
</dbReference>
<keyword evidence="4" id="KW-0408">Iron</keyword>
<sequence>MFYAEPVYRPPSEHASLLVQATTGCSSAAVGRCHFCNSNVFKKRYTQKKFGVRKTSEIIADLREARNLYGGGVEKIFLLDSNAMVMKTNDLLDVLKACNDYHPKLTQISCYACCEDILRKSIDELQALYSSGLNLVYLGLESGDQAVLDLMNKGVSVEKQVEAILKAKSSGMRTSVSVILGLGGQKHSSNHAVNTGKALSAMAPTYAAALTLMVVPDTMLDHMIRDNLFDPVDSAADLLGEARTILDNITTNEPVVFRANHASNYFAIAGTLPYDTERMMSSIEEAIQDAALLGVEEYRRL</sequence>
<gene>
    <name evidence="7" type="ORF">SAMN05660330_01530</name>
</gene>
<dbReference type="InterPro" id="IPR023404">
    <property type="entry name" value="rSAM_horseshoe"/>
</dbReference>
<evidence type="ECO:0000256" key="2">
    <source>
        <dbReference type="ARBA" id="ARBA00022691"/>
    </source>
</evidence>
<dbReference type="CDD" id="cd01335">
    <property type="entry name" value="Radical_SAM"/>
    <property type="match status" value="1"/>
</dbReference>